<evidence type="ECO:0000313" key="9">
    <source>
        <dbReference type="Proteomes" id="UP001597034"/>
    </source>
</evidence>
<keyword evidence="4" id="KW-0249">Electron transport</keyword>
<keyword evidence="6" id="KW-0812">Transmembrane</keyword>
<evidence type="ECO:0000256" key="4">
    <source>
        <dbReference type="ARBA" id="ARBA00022982"/>
    </source>
</evidence>
<feature type="domain" description="Cytochrome c-552/DMSO reductase-like haem-binding" evidence="7">
    <location>
        <begin position="51"/>
        <end position="225"/>
    </location>
</feature>
<keyword evidence="5" id="KW-0408">Iron</keyword>
<evidence type="ECO:0000256" key="1">
    <source>
        <dbReference type="ARBA" id="ARBA00022448"/>
    </source>
</evidence>
<accession>A0ABD6DPC7</accession>
<proteinExistence type="predicted"/>
<evidence type="ECO:0000313" key="8">
    <source>
        <dbReference type="EMBL" id="MFD1647620.1"/>
    </source>
</evidence>
<reference evidence="8 9" key="1">
    <citation type="journal article" date="2019" name="Int. J. Syst. Evol. Microbiol.">
        <title>The Global Catalogue of Microorganisms (GCM) 10K type strain sequencing project: providing services to taxonomists for standard genome sequencing and annotation.</title>
        <authorList>
            <consortium name="The Broad Institute Genomics Platform"/>
            <consortium name="The Broad Institute Genome Sequencing Center for Infectious Disease"/>
            <person name="Wu L."/>
            <person name="Ma J."/>
        </authorList>
    </citation>
    <scope>NUCLEOTIDE SEQUENCE [LARGE SCALE GENOMIC DNA]</scope>
    <source>
        <strain evidence="8 9">CGMCC 1.10390</strain>
    </source>
</reference>
<dbReference type="GO" id="GO:0046872">
    <property type="term" value="F:metal ion binding"/>
    <property type="evidence" value="ECO:0007669"/>
    <property type="project" value="UniProtKB-KW"/>
</dbReference>
<keyword evidence="1" id="KW-0813">Transport</keyword>
<keyword evidence="6" id="KW-1133">Transmembrane helix</keyword>
<comment type="caution">
    <text evidence="8">The sequence shown here is derived from an EMBL/GenBank/DDBJ whole genome shotgun (WGS) entry which is preliminary data.</text>
</comment>
<evidence type="ECO:0000256" key="3">
    <source>
        <dbReference type="ARBA" id="ARBA00022723"/>
    </source>
</evidence>
<organism evidence="8 9">
    <name type="scientific">Haloarchaeobius litoreus</name>
    <dbReference type="NCBI Taxonomy" id="755306"/>
    <lineage>
        <taxon>Archaea</taxon>
        <taxon>Methanobacteriati</taxon>
        <taxon>Methanobacteriota</taxon>
        <taxon>Stenosarchaea group</taxon>
        <taxon>Halobacteria</taxon>
        <taxon>Halobacteriales</taxon>
        <taxon>Halorubellaceae</taxon>
        <taxon>Haloarchaeobius</taxon>
    </lineage>
</organism>
<dbReference type="SMART" id="SM00887">
    <property type="entry name" value="EB_dh"/>
    <property type="match status" value="1"/>
</dbReference>
<feature type="transmembrane region" description="Helical" evidence="6">
    <location>
        <begin position="245"/>
        <end position="266"/>
    </location>
</feature>
<dbReference type="InterPro" id="IPR019020">
    <property type="entry name" value="Cyt-c552/DMSO_Rdtase_haem-bd"/>
</dbReference>
<dbReference type="EMBL" id="JBHUDO010000004">
    <property type="protein sequence ID" value="MFD1647620.1"/>
    <property type="molecule type" value="Genomic_DNA"/>
</dbReference>
<dbReference type="RefSeq" id="WP_256401899.1">
    <property type="nucleotide sequence ID" value="NZ_JANHJR010000004.1"/>
</dbReference>
<evidence type="ECO:0000256" key="5">
    <source>
        <dbReference type="ARBA" id="ARBA00023004"/>
    </source>
</evidence>
<evidence type="ECO:0000259" key="7">
    <source>
        <dbReference type="SMART" id="SM00887"/>
    </source>
</evidence>
<dbReference type="Proteomes" id="UP001597034">
    <property type="component" value="Unassembled WGS sequence"/>
</dbReference>
<dbReference type="Gene3D" id="2.60.40.1190">
    <property type="match status" value="1"/>
</dbReference>
<gene>
    <name evidence="8" type="ORF">ACFSBL_18160</name>
</gene>
<protein>
    <submittedName>
        <fullName evidence="8">Ethylbenzene dehydrogenase-related protein</fullName>
    </submittedName>
</protein>
<keyword evidence="2" id="KW-0349">Heme</keyword>
<evidence type="ECO:0000256" key="2">
    <source>
        <dbReference type="ARBA" id="ARBA00022617"/>
    </source>
</evidence>
<evidence type="ECO:0000256" key="6">
    <source>
        <dbReference type="SAM" id="Phobius"/>
    </source>
</evidence>
<keyword evidence="3" id="KW-0479">Metal-binding</keyword>
<name>A0ABD6DPC7_9EURY</name>
<dbReference type="AlphaFoldDB" id="A0ABD6DPC7"/>
<dbReference type="InterPro" id="IPR017838">
    <property type="entry name" value="DMSO_Rdtase_II_haem_b-bd_su"/>
</dbReference>
<dbReference type="NCBIfam" id="TIGR03477">
    <property type="entry name" value="DMSO_red_II_gam"/>
    <property type="match status" value="1"/>
</dbReference>
<dbReference type="Pfam" id="PF09459">
    <property type="entry name" value="EB_dh"/>
    <property type="match status" value="2"/>
</dbReference>
<sequence length="272" mass="28698">MRRSDLALVCLLGLAVLAATAVAPAFVEARPAYEIPVHYTVDDDAVEGDDGEAWNRAPAATVPLSSAGANVPGGDDTTVTEASVAVVRTEDRLHVRVSWADPSRNVSNDRVRSFADAVAVQFPANASNRPPIAMGSTDNPVNVWYWSGANASEELLAGGPGTTTRFPDSTLSTNATYRDGRWTVTFSRALDGASANRTTVPTDRDLDVAIAVWNGGNMERSGQKAASEWYYLALGPGPGGPPYEVILWTVAGIAIVATTLVTIQGVRRTRGA</sequence>
<dbReference type="CDD" id="cd09623">
    <property type="entry name" value="DOMON_EBDH"/>
    <property type="match status" value="1"/>
</dbReference>
<keyword evidence="6" id="KW-0472">Membrane</keyword>
<dbReference type="SUPFAM" id="SSF49344">
    <property type="entry name" value="CBD9-like"/>
    <property type="match status" value="1"/>
</dbReference>
<keyword evidence="9" id="KW-1185">Reference proteome</keyword>